<evidence type="ECO:0000313" key="3">
    <source>
        <dbReference type="Proteomes" id="UP001058974"/>
    </source>
</evidence>
<protein>
    <submittedName>
        <fullName evidence="2">Uncharacterized protein</fullName>
    </submittedName>
</protein>
<dbReference type="AlphaFoldDB" id="A0A9D4YCT1"/>
<proteinExistence type="predicted"/>
<evidence type="ECO:0000256" key="1">
    <source>
        <dbReference type="SAM" id="MobiDB-lite"/>
    </source>
</evidence>
<feature type="region of interest" description="Disordered" evidence="1">
    <location>
        <begin position="1"/>
        <end position="61"/>
    </location>
</feature>
<evidence type="ECO:0000313" key="2">
    <source>
        <dbReference type="EMBL" id="KAI5437222.1"/>
    </source>
</evidence>
<name>A0A9D4YCT1_PEA</name>
<accession>A0A9D4YCT1</accession>
<dbReference type="Proteomes" id="UP001058974">
    <property type="component" value="Chromosome 2"/>
</dbReference>
<dbReference type="EMBL" id="JAMSHJ010000002">
    <property type="protein sequence ID" value="KAI5437222.1"/>
    <property type="molecule type" value="Genomic_DNA"/>
</dbReference>
<sequence>MRLRSGKLAVSDVERPKRTRVRKMASQPNNPNNSNPNEATPVSNPIPSTGGNVGSIPVSEVVPPSTGSIPAVSISQNAPSSSIRAQQMLVGTPPPIGNTSRPFVTNFTMPLPGREQPFGMPTSKDQAEVDEDRCRKEYQRLVYPKEEENLVEFIKRCQKMKTEVMLCPRCSAIFDRKAATNLEAVDKAKRKENWGTVRYDPRRSG</sequence>
<feature type="compositionally biased region" description="Low complexity" evidence="1">
    <location>
        <begin position="28"/>
        <end position="37"/>
    </location>
</feature>
<keyword evidence="3" id="KW-1185">Reference proteome</keyword>
<reference evidence="2 3" key="1">
    <citation type="journal article" date="2022" name="Nat. Genet.">
        <title>Improved pea reference genome and pan-genome highlight genomic features and evolutionary characteristics.</title>
        <authorList>
            <person name="Yang T."/>
            <person name="Liu R."/>
            <person name="Luo Y."/>
            <person name="Hu S."/>
            <person name="Wang D."/>
            <person name="Wang C."/>
            <person name="Pandey M.K."/>
            <person name="Ge S."/>
            <person name="Xu Q."/>
            <person name="Li N."/>
            <person name="Li G."/>
            <person name="Huang Y."/>
            <person name="Saxena R.K."/>
            <person name="Ji Y."/>
            <person name="Li M."/>
            <person name="Yan X."/>
            <person name="He Y."/>
            <person name="Liu Y."/>
            <person name="Wang X."/>
            <person name="Xiang C."/>
            <person name="Varshney R.K."/>
            <person name="Ding H."/>
            <person name="Gao S."/>
            <person name="Zong X."/>
        </authorList>
    </citation>
    <scope>NUCLEOTIDE SEQUENCE [LARGE SCALE GENOMIC DNA]</scope>
    <source>
        <strain evidence="2 3">cv. Zhongwan 6</strain>
    </source>
</reference>
<organism evidence="2 3">
    <name type="scientific">Pisum sativum</name>
    <name type="common">Garden pea</name>
    <name type="synonym">Lathyrus oleraceus</name>
    <dbReference type="NCBI Taxonomy" id="3888"/>
    <lineage>
        <taxon>Eukaryota</taxon>
        <taxon>Viridiplantae</taxon>
        <taxon>Streptophyta</taxon>
        <taxon>Embryophyta</taxon>
        <taxon>Tracheophyta</taxon>
        <taxon>Spermatophyta</taxon>
        <taxon>Magnoliopsida</taxon>
        <taxon>eudicotyledons</taxon>
        <taxon>Gunneridae</taxon>
        <taxon>Pentapetalae</taxon>
        <taxon>rosids</taxon>
        <taxon>fabids</taxon>
        <taxon>Fabales</taxon>
        <taxon>Fabaceae</taxon>
        <taxon>Papilionoideae</taxon>
        <taxon>50 kb inversion clade</taxon>
        <taxon>NPAAA clade</taxon>
        <taxon>Hologalegina</taxon>
        <taxon>IRL clade</taxon>
        <taxon>Fabeae</taxon>
        <taxon>Lathyrus</taxon>
    </lineage>
</organism>
<dbReference type="Gramene" id="Psat02G0337300-T1">
    <property type="protein sequence ID" value="KAI5437222.1"/>
    <property type="gene ID" value="KIW84_023373"/>
</dbReference>
<feature type="compositionally biased region" description="Polar residues" evidence="1">
    <location>
        <begin position="38"/>
        <end position="50"/>
    </location>
</feature>
<gene>
    <name evidence="2" type="ORF">KIW84_023373</name>
</gene>
<comment type="caution">
    <text evidence="2">The sequence shown here is derived from an EMBL/GenBank/DDBJ whole genome shotgun (WGS) entry which is preliminary data.</text>
</comment>